<protein>
    <submittedName>
        <fullName evidence="2">Uncharacterized protein</fullName>
    </submittedName>
</protein>
<dbReference type="EMBL" id="LSRX01000171">
    <property type="protein sequence ID" value="OLQ05971.1"/>
    <property type="molecule type" value="Genomic_DNA"/>
</dbReference>
<keyword evidence="1" id="KW-1133">Transmembrane helix</keyword>
<keyword evidence="1" id="KW-0812">Transmembrane</keyword>
<evidence type="ECO:0000313" key="3">
    <source>
        <dbReference type="Proteomes" id="UP000186817"/>
    </source>
</evidence>
<proteinExistence type="predicted"/>
<dbReference type="Proteomes" id="UP000186817">
    <property type="component" value="Unassembled WGS sequence"/>
</dbReference>
<name>A0A1Q9EF00_SYMMI</name>
<evidence type="ECO:0000313" key="2">
    <source>
        <dbReference type="EMBL" id="OLQ05971.1"/>
    </source>
</evidence>
<organism evidence="2 3">
    <name type="scientific">Symbiodinium microadriaticum</name>
    <name type="common">Dinoflagellate</name>
    <name type="synonym">Zooxanthella microadriatica</name>
    <dbReference type="NCBI Taxonomy" id="2951"/>
    <lineage>
        <taxon>Eukaryota</taxon>
        <taxon>Sar</taxon>
        <taxon>Alveolata</taxon>
        <taxon>Dinophyceae</taxon>
        <taxon>Suessiales</taxon>
        <taxon>Symbiodiniaceae</taxon>
        <taxon>Symbiodinium</taxon>
    </lineage>
</organism>
<accession>A0A1Q9EF00</accession>
<comment type="caution">
    <text evidence="2">The sequence shown here is derived from an EMBL/GenBank/DDBJ whole genome shotgun (WGS) entry which is preliminary data.</text>
</comment>
<sequence>MAEGEEGAAKAAAKKKRKAAAVDDVHWGNVMKDVKYVPLADKSLTERKKWELAEDLNLSYFYGRDDLADCAIRSVAQGCPPSSPSNRIRHFQLVRAFFFTLGVVALLGLWKLQRHLLEYTQL</sequence>
<gene>
    <name evidence="2" type="ORF">AK812_SmicGene10794</name>
</gene>
<evidence type="ECO:0000256" key="1">
    <source>
        <dbReference type="SAM" id="Phobius"/>
    </source>
</evidence>
<feature type="transmembrane region" description="Helical" evidence="1">
    <location>
        <begin position="93"/>
        <end position="112"/>
    </location>
</feature>
<dbReference type="AlphaFoldDB" id="A0A1Q9EF00"/>
<keyword evidence="3" id="KW-1185">Reference proteome</keyword>
<keyword evidence="1" id="KW-0472">Membrane</keyword>
<reference evidence="2 3" key="1">
    <citation type="submission" date="2016-02" db="EMBL/GenBank/DDBJ databases">
        <title>Genome analysis of coral dinoflagellate symbionts highlights evolutionary adaptations to a symbiotic lifestyle.</title>
        <authorList>
            <person name="Aranda M."/>
            <person name="Li Y."/>
            <person name="Liew Y.J."/>
            <person name="Baumgarten S."/>
            <person name="Simakov O."/>
            <person name="Wilson M."/>
            <person name="Piel J."/>
            <person name="Ashoor H."/>
            <person name="Bougouffa S."/>
            <person name="Bajic V.B."/>
            <person name="Ryu T."/>
            <person name="Ravasi T."/>
            <person name="Bayer T."/>
            <person name="Micklem G."/>
            <person name="Kim H."/>
            <person name="Bhak J."/>
            <person name="Lajeunesse T.C."/>
            <person name="Voolstra C.R."/>
        </authorList>
    </citation>
    <scope>NUCLEOTIDE SEQUENCE [LARGE SCALE GENOMIC DNA]</scope>
    <source>
        <strain evidence="2 3">CCMP2467</strain>
    </source>
</reference>
<dbReference type="OrthoDB" id="10392241at2759"/>